<dbReference type="GO" id="GO:0005737">
    <property type="term" value="C:cytoplasm"/>
    <property type="evidence" value="ECO:0007669"/>
    <property type="project" value="TreeGrafter"/>
</dbReference>
<dbReference type="GO" id="GO:0004672">
    <property type="term" value="F:protein kinase activity"/>
    <property type="evidence" value="ECO:0007669"/>
    <property type="project" value="InterPro"/>
</dbReference>
<reference evidence="2 3" key="1">
    <citation type="submission" date="2018-06" db="EMBL/GenBank/DDBJ databases">
        <title>Comparative genomics reveals the genomic features of Rhizophagus irregularis, R. cerebriforme, R. diaphanum and Gigaspora rosea, and their symbiotic lifestyle signature.</title>
        <authorList>
            <person name="Morin E."/>
            <person name="San Clemente H."/>
            <person name="Chen E.C.H."/>
            <person name="De La Providencia I."/>
            <person name="Hainaut M."/>
            <person name="Kuo A."/>
            <person name="Kohler A."/>
            <person name="Murat C."/>
            <person name="Tang N."/>
            <person name="Roy S."/>
            <person name="Loubradou J."/>
            <person name="Henrissat B."/>
            <person name="Grigoriev I.V."/>
            <person name="Corradi N."/>
            <person name="Roux C."/>
            <person name="Martin F.M."/>
        </authorList>
    </citation>
    <scope>NUCLEOTIDE SEQUENCE [LARGE SCALE GENOMIC DNA]</scope>
    <source>
        <strain evidence="2 3">DAOM 227022</strain>
    </source>
</reference>
<dbReference type="SUPFAM" id="SSF56112">
    <property type="entry name" value="Protein kinase-like (PK-like)"/>
    <property type="match status" value="1"/>
</dbReference>
<dbReference type="OrthoDB" id="4062651at2759"/>
<dbReference type="EMBL" id="QKYT01000540">
    <property type="protein sequence ID" value="RIA83820.1"/>
    <property type="molecule type" value="Genomic_DNA"/>
</dbReference>
<dbReference type="Proteomes" id="UP000265703">
    <property type="component" value="Unassembled WGS sequence"/>
</dbReference>
<accession>A0A397SC15</accession>
<organism evidence="2 3">
    <name type="scientific">Glomus cerebriforme</name>
    <dbReference type="NCBI Taxonomy" id="658196"/>
    <lineage>
        <taxon>Eukaryota</taxon>
        <taxon>Fungi</taxon>
        <taxon>Fungi incertae sedis</taxon>
        <taxon>Mucoromycota</taxon>
        <taxon>Glomeromycotina</taxon>
        <taxon>Glomeromycetes</taxon>
        <taxon>Glomerales</taxon>
        <taxon>Glomeraceae</taxon>
        <taxon>Glomus</taxon>
    </lineage>
</organism>
<sequence length="461" mass="54424">MDQKYLSDDVFEQIKDFNNRDLTKEQKLLIDKLILNEELKERYNYFGLCKGCKQINTGHEWCQPCNSKHFQQNFKNWTGENSDVNKLIQESQINAKNKNEILEWIKYDRFENVEYITKGGFGTVYRAFWKDGPIEYWNYETNQWHRNGYSKDVALKSLNNSKDITTEFLNEINLHLEMNNSLNIVTIYGITKDPKTNNFMMVMDYADDGNLRQNLNRNFNWYENFIRLRYIAGGLRDIHKNGLMHQDFHSGNILGIKNGYFITDLGLCKPADEKNNNKVYGVLPYVAPEVLRGKKYTQASDIYSFGIIIYEVINRLPPYHDMAHDDFLAIKICQGLRPRFNIKVPQLFDDLVKQCVDADPSKRPNAEYLCERFNQWQWYRYNKESEISKQIKEVEEFNEKQPSFTKSSVNTELTYTTHPQAIYTSRLLNFNNLPEPKNVDDEVEFSESIEPIDFTKLNINS</sequence>
<dbReference type="InterPro" id="IPR050167">
    <property type="entry name" value="Ser_Thr_protein_kinase"/>
</dbReference>
<name>A0A397SC15_9GLOM</name>
<dbReference type="GO" id="GO:0005524">
    <property type="term" value="F:ATP binding"/>
    <property type="evidence" value="ECO:0007669"/>
    <property type="project" value="InterPro"/>
</dbReference>
<dbReference type="Pfam" id="PF00069">
    <property type="entry name" value="Pkinase"/>
    <property type="match status" value="1"/>
</dbReference>
<evidence type="ECO:0000259" key="1">
    <source>
        <dbReference type="PROSITE" id="PS50011"/>
    </source>
</evidence>
<dbReference type="InterPro" id="IPR000719">
    <property type="entry name" value="Prot_kinase_dom"/>
</dbReference>
<dbReference type="Gene3D" id="1.10.510.10">
    <property type="entry name" value="Transferase(Phosphotransferase) domain 1"/>
    <property type="match status" value="1"/>
</dbReference>
<dbReference type="PANTHER" id="PTHR23257">
    <property type="entry name" value="SERINE-THREONINE PROTEIN KINASE"/>
    <property type="match status" value="1"/>
</dbReference>
<dbReference type="AlphaFoldDB" id="A0A397SC15"/>
<dbReference type="InterPro" id="IPR011009">
    <property type="entry name" value="Kinase-like_dom_sf"/>
</dbReference>
<keyword evidence="3" id="KW-1185">Reference proteome</keyword>
<proteinExistence type="predicted"/>
<dbReference type="PROSITE" id="PS50011">
    <property type="entry name" value="PROTEIN_KINASE_DOM"/>
    <property type="match status" value="1"/>
</dbReference>
<keyword evidence="2" id="KW-0808">Transferase</keyword>
<feature type="domain" description="Protein kinase" evidence="1">
    <location>
        <begin position="110"/>
        <end position="377"/>
    </location>
</feature>
<gene>
    <name evidence="2" type="ORF">C1645_833224</name>
</gene>
<keyword evidence="2" id="KW-0418">Kinase</keyword>
<evidence type="ECO:0000313" key="2">
    <source>
        <dbReference type="EMBL" id="RIA83820.1"/>
    </source>
</evidence>
<comment type="caution">
    <text evidence="2">The sequence shown here is derived from an EMBL/GenBank/DDBJ whole genome shotgun (WGS) entry which is preliminary data.</text>
</comment>
<dbReference type="PANTHER" id="PTHR23257:SF963">
    <property type="entry name" value="AT08303P"/>
    <property type="match status" value="1"/>
</dbReference>
<dbReference type="GO" id="GO:0007165">
    <property type="term" value="P:signal transduction"/>
    <property type="evidence" value="ECO:0007669"/>
    <property type="project" value="TreeGrafter"/>
</dbReference>
<protein>
    <submittedName>
        <fullName evidence="2">Kinase-like domain-containing protein</fullName>
    </submittedName>
</protein>
<evidence type="ECO:0000313" key="3">
    <source>
        <dbReference type="Proteomes" id="UP000265703"/>
    </source>
</evidence>